<evidence type="ECO:0000313" key="1">
    <source>
        <dbReference type="EMBL" id="VEN43601.1"/>
    </source>
</evidence>
<evidence type="ECO:0000313" key="2">
    <source>
        <dbReference type="Proteomes" id="UP000410492"/>
    </source>
</evidence>
<gene>
    <name evidence="1" type="ORF">CALMAC_LOCUS6693</name>
</gene>
<reference evidence="1 2" key="1">
    <citation type="submission" date="2019-01" db="EMBL/GenBank/DDBJ databases">
        <authorList>
            <person name="Sayadi A."/>
        </authorList>
    </citation>
    <scope>NUCLEOTIDE SEQUENCE [LARGE SCALE GENOMIC DNA]</scope>
</reference>
<protein>
    <submittedName>
        <fullName evidence="1">Uncharacterized protein</fullName>
    </submittedName>
</protein>
<dbReference type="EMBL" id="CAACVG010007090">
    <property type="protein sequence ID" value="VEN43601.1"/>
    <property type="molecule type" value="Genomic_DNA"/>
</dbReference>
<proteinExistence type="predicted"/>
<name>A0A653C6T3_CALMS</name>
<dbReference type="Proteomes" id="UP000410492">
    <property type="component" value="Unassembled WGS sequence"/>
</dbReference>
<accession>A0A653C6T3</accession>
<feature type="non-terminal residue" evidence="1">
    <location>
        <position position="1"/>
    </location>
</feature>
<keyword evidence="2" id="KW-1185">Reference proteome</keyword>
<sequence>VSAKKWVSV</sequence>
<organism evidence="1 2">
    <name type="scientific">Callosobruchus maculatus</name>
    <name type="common">Southern cowpea weevil</name>
    <name type="synonym">Pulse bruchid</name>
    <dbReference type="NCBI Taxonomy" id="64391"/>
    <lineage>
        <taxon>Eukaryota</taxon>
        <taxon>Metazoa</taxon>
        <taxon>Ecdysozoa</taxon>
        <taxon>Arthropoda</taxon>
        <taxon>Hexapoda</taxon>
        <taxon>Insecta</taxon>
        <taxon>Pterygota</taxon>
        <taxon>Neoptera</taxon>
        <taxon>Endopterygota</taxon>
        <taxon>Coleoptera</taxon>
        <taxon>Polyphaga</taxon>
        <taxon>Cucujiformia</taxon>
        <taxon>Chrysomeloidea</taxon>
        <taxon>Chrysomelidae</taxon>
        <taxon>Bruchinae</taxon>
        <taxon>Bruchini</taxon>
        <taxon>Callosobruchus</taxon>
    </lineage>
</organism>